<protein>
    <submittedName>
        <fullName evidence="7">Dipeptidyl-peptidase VI</fullName>
    </submittedName>
</protein>
<dbReference type="PROSITE" id="PS51935">
    <property type="entry name" value="NLPC_P60"/>
    <property type="match status" value="1"/>
</dbReference>
<dbReference type="Gene3D" id="2.30.30.40">
    <property type="entry name" value="SH3 Domains"/>
    <property type="match status" value="2"/>
</dbReference>
<dbReference type="GO" id="GO:0006508">
    <property type="term" value="P:proteolysis"/>
    <property type="evidence" value="ECO:0007669"/>
    <property type="project" value="UniProtKB-KW"/>
</dbReference>
<feature type="chain" id="PRO_5004788788" evidence="5">
    <location>
        <begin position="20"/>
        <end position="317"/>
    </location>
</feature>
<proteinExistence type="inferred from homology"/>
<keyword evidence="2" id="KW-0645">Protease</keyword>
<feature type="domain" description="NlpC/P60" evidence="6">
    <location>
        <begin position="169"/>
        <end position="298"/>
    </location>
</feature>
<dbReference type="SUPFAM" id="SSF54001">
    <property type="entry name" value="Cysteine proteinases"/>
    <property type="match status" value="1"/>
</dbReference>
<dbReference type="GO" id="GO:0008234">
    <property type="term" value="F:cysteine-type peptidase activity"/>
    <property type="evidence" value="ECO:0007669"/>
    <property type="project" value="UniProtKB-KW"/>
</dbReference>
<feature type="signal peptide" evidence="5">
    <location>
        <begin position="1"/>
        <end position="19"/>
    </location>
</feature>
<accession>W0FKL5</accession>
<keyword evidence="3" id="KW-0378">Hydrolase</keyword>
<dbReference type="InterPro" id="IPR051202">
    <property type="entry name" value="Peptidase_C40"/>
</dbReference>
<dbReference type="AlphaFoldDB" id="W0FKL5"/>
<evidence type="ECO:0000256" key="3">
    <source>
        <dbReference type="ARBA" id="ARBA00022801"/>
    </source>
</evidence>
<sequence>MKRILLLSVLALWTLGAAAQSWDGPQWAVVNSSSCFLRLKPDYESGNETQCLMGTVLRVKGAERYWRQVDAPDYKDVWTTELNIAFMDEAGKDAWIAAPKFICSAEYTHLYATPSMNADRVCDFTLGDLVRKGTQGIRGWVQVYLPSGREAWARAYDVMDFGEWVRTREATRENLLATARRLVGTPYMWGGASIKHFDCSGFTQFVYRQCGIVLPRNAREQIYTGEEVPYDFDKMLPGDLLFYGTPASPGKRMVVAHVAMYYGDRKIIHSSQVVRISSLTPDGEDFYDRQPLSVRRILGHVDDGSGIRSVATRPWYY</sequence>
<keyword evidence="4" id="KW-0788">Thiol protease</keyword>
<organism evidence="7">
    <name type="scientific">uncultured bacterium Contig39</name>
    <dbReference type="NCBI Taxonomy" id="1393565"/>
    <lineage>
        <taxon>Bacteria</taxon>
        <taxon>environmental samples</taxon>
    </lineage>
</organism>
<dbReference type="InterPro" id="IPR000064">
    <property type="entry name" value="NLP_P60_dom"/>
</dbReference>
<dbReference type="EMBL" id="KC246836">
    <property type="protein sequence ID" value="AHF25433.1"/>
    <property type="molecule type" value="Genomic_DNA"/>
</dbReference>
<dbReference type="InterPro" id="IPR038765">
    <property type="entry name" value="Papain-like_cys_pep_sf"/>
</dbReference>
<evidence type="ECO:0000256" key="5">
    <source>
        <dbReference type="SAM" id="SignalP"/>
    </source>
</evidence>
<evidence type="ECO:0000256" key="2">
    <source>
        <dbReference type="ARBA" id="ARBA00022670"/>
    </source>
</evidence>
<comment type="similarity">
    <text evidence="1">Belongs to the peptidase C40 family.</text>
</comment>
<name>W0FKL5_9BACT</name>
<dbReference type="Gene3D" id="3.90.1720.10">
    <property type="entry name" value="endopeptidase domain like (from Nostoc punctiforme)"/>
    <property type="match status" value="1"/>
</dbReference>
<keyword evidence="5" id="KW-0732">Signal</keyword>
<dbReference type="Pfam" id="PF00877">
    <property type="entry name" value="NLPC_P60"/>
    <property type="match status" value="1"/>
</dbReference>
<evidence type="ECO:0000256" key="1">
    <source>
        <dbReference type="ARBA" id="ARBA00007074"/>
    </source>
</evidence>
<evidence type="ECO:0000256" key="4">
    <source>
        <dbReference type="ARBA" id="ARBA00022807"/>
    </source>
</evidence>
<evidence type="ECO:0000313" key="7">
    <source>
        <dbReference type="EMBL" id="AHF25433.1"/>
    </source>
</evidence>
<evidence type="ECO:0000259" key="6">
    <source>
        <dbReference type="PROSITE" id="PS51935"/>
    </source>
</evidence>
<dbReference type="PANTHER" id="PTHR47053">
    <property type="entry name" value="MUREIN DD-ENDOPEPTIDASE MEPH-RELATED"/>
    <property type="match status" value="1"/>
</dbReference>
<reference evidence="7" key="1">
    <citation type="journal article" date="2013" name="PLoS ONE">
        <title>Metagenomic insights into the carbohydrate-active enzymes carried by the microorganisms adhering to solid digesta in the rumen of cows.</title>
        <authorList>
            <person name="Wang L."/>
            <person name="Hatem A."/>
            <person name="Catalyurek U.V."/>
            <person name="Morrison M."/>
            <person name="Yu Z."/>
        </authorList>
    </citation>
    <scope>NUCLEOTIDE SEQUENCE</scope>
</reference>
<dbReference type="PANTHER" id="PTHR47053:SF1">
    <property type="entry name" value="MUREIN DD-ENDOPEPTIDASE MEPH-RELATED"/>
    <property type="match status" value="1"/>
</dbReference>